<evidence type="ECO:0000313" key="2">
    <source>
        <dbReference type="EMBL" id="MTB95113.1"/>
    </source>
</evidence>
<gene>
    <name evidence="2" type="ORF">GGQ22_08430</name>
</gene>
<organism evidence="2 3">
    <name type="scientific">Nocardioides marmotae</name>
    <dbReference type="NCBI Taxonomy" id="2663857"/>
    <lineage>
        <taxon>Bacteria</taxon>
        <taxon>Bacillati</taxon>
        <taxon>Actinomycetota</taxon>
        <taxon>Actinomycetes</taxon>
        <taxon>Propionibacteriales</taxon>
        <taxon>Nocardioidaceae</taxon>
        <taxon>Nocardioides</taxon>
    </lineage>
</organism>
<comment type="caution">
    <text evidence="2">The sequence shown here is derived from an EMBL/GenBank/DDBJ whole genome shotgun (WGS) entry which is preliminary data.</text>
</comment>
<sequence length="436" mass="48096">MTERVYLHVGAPKSGTTYLQRILEANRGPLADAGVLVVGDTHVDRIHAAMVVREDPRLDSLPERASTAWDRLVAQVRGWRGPVAILSYELFAGASADQVARVLRDLDGIEVHVVITARDLGRGVPSAWQERLKFALTTPLEKWRPRPESAGVRAEWGWRTMDPAGVAARWGAELPPERVHVVTVPTTPGDEHELWRRFAAACSIDPPGLRLDVERANESLGLVAAELLRRVNEKVREPITGNREQALWLRDTLAHGILARLGREPIGLTDRQYADATDRADAAIAAIAEAGYDVRGDLDDLRATRPDARTPGEATEGELLEMAVETIVRLLVLVRERTRERDAAARTTLARDPDESTVVALGKGVVRRITAPRVESRAEDLRARVAELEAEVARSRELQLRVAELSDVVTELLLPPRSTDGRVTAKALNTYRAQSL</sequence>
<dbReference type="SUPFAM" id="SSF52540">
    <property type="entry name" value="P-loop containing nucleoside triphosphate hydrolases"/>
    <property type="match status" value="1"/>
</dbReference>
<dbReference type="Pfam" id="PF20537">
    <property type="entry name" value="DUF6752"/>
    <property type="match status" value="1"/>
</dbReference>
<name>A0A6I3IXL1_9ACTN</name>
<dbReference type="RefSeq" id="WP_154614796.1">
    <property type="nucleotide sequence ID" value="NZ_CP053660.1"/>
</dbReference>
<protein>
    <recommendedName>
        <fullName evidence="1">DUF6752 domain-containing protein</fullName>
    </recommendedName>
</protein>
<feature type="domain" description="DUF6752" evidence="1">
    <location>
        <begin position="381"/>
        <end position="434"/>
    </location>
</feature>
<accession>A0A6I3IXL1</accession>
<dbReference type="Proteomes" id="UP000433406">
    <property type="component" value="Unassembled WGS sequence"/>
</dbReference>
<dbReference type="AlphaFoldDB" id="A0A6I3IXL1"/>
<dbReference type="InterPro" id="IPR027417">
    <property type="entry name" value="P-loop_NTPase"/>
</dbReference>
<dbReference type="InterPro" id="IPR046640">
    <property type="entry name" value="DUF6752"/>
</dbReference>
<evidence type="ECO:0000313" key="3">
    <source>
        <dbReference type="Proteomes" id="UP000433406"/>
    </source>
</evidence>
<evidence type="ECO:0000259" key="1">
    <source>
        <dbReference type="Pfam" id="PF20537"/>
    </source>
</evidence>
<keyword evidence="3" id="KW-1185">Reference proteome</keyword>
<proteinExistence type="predicted"/>
<dbReference type="EMBL" id="WLCI01000008">
    <property type="protein sequence ID" value="MTB95113.1"/>
    <property type="molecule type" value="Genomic_DNA"/>
</dbReference>
<reference evidence="2 3" key="1">
    <citation type="submission" date="2019-10" db="EMBL/GenBank/DDBJ databases">
        <title>Nocardioides novel species isolated from the excrement of Marmot.</title>
        <authorList>
            <person name="Zhang G."/>
        </authorList>
    </citation>
    <scope>NUCLEOTIDE SEQUENCE [LARGE SCALE GENOMIC DNA]</scope>
    <source>
        <strain evidence="3">zg-579</strain>
    </source>
</reference>